<sequence>MIRHYGTSGNVSPLTLTVNRRHSGSEEGGCVLAKLPGHLDVHFQRTHPMGKGAASSRYVLGACNLQLNTWD</sequence>
<proteinExistence type="predicted"/>
<accession>A0A0C3P7N0</accession>
<evidence type="ECO:0000313" key="1">
    <source>
        <dbReference type="EMBL" id="KIO09420.1"/>
    </source>
</evidence>
<reference evidence="1 2" key="1">
    <citation type="submission" date="2014-04" db="EMBL/GenBank/DDBJ databases">
        <authorList>
            <consortium name="DOE Joint Genome Institute"/>
            <person name="Kuo A."/>
            <person name="Kohler A."/>
            <person name="Costa M.D."/>
            <person name="Nagy L.G."/>
            <person name="Floudas D."/>
            <person name="Copeland A."/>
            <person name="Barry K.W."/>
            <person name="Cichocki N."/>
            <person name="Veneault-Fourrey C."/>
            <person name="LaButti K."/>
            <person name="Lindquist E.A."/>
            <person name="Lipzen A."/>
            <person name="Lundell T."/>
            <person name="Morin E."/>
            <person name="Murat C."/>
            <person name="Sun H."/>
            <person name="Tunlid A."/>
            <person name="Henrissat B."/>
            <person name="Grigoriev I.V."/>
            <person name="Hibbett D.S."/>
            <person name="Martin F."/>
            <person name="Nordberg H.P."/>
            <person name="Cantor M.N."/>
            <person name="Hua S.X."/>
        </authorList>
    </citation>
    <scope>NUCLEOTIDE SEQUENCE [LARGE SCALE GENOMIC DNA]</scope>
    <source>
        <strain evidence="1 2">Marx 270</strain>
    </source>
</reference>
<dbReference type="InParanoid" id="A0A0C3P7N0"/>
<keyword evidence="2" id="KW-1185">Reference proteome</keyword>
<dbReference type="EMBL" id="KN831954">
    <property type="protein sequence ID" value="KIO09420.1"/>
    <property type="molecule type" value="Genomic_DNA"/>
</dbReference>
<name>A0A0C3P7N0_PISTI</name>
<dbReference type="Proteomes" id="UP000054217">
    <property type="component" value="Unassembled WGS sequence"/>
</dbReference>
<reference evidence="2" key="2">
    <citation type="submission" date="2015-01" db="EMBL/GenBank/DDBJ databases">
        <title>Evolutionary Origins and Diversification of the Mycorrhizal Mutualists.</title>
        <authorList>
            <consortium name="DOE Joint Genome Institute"/>
            <consortium name="Mycorrhizal Genomics Consortium"/>
            <person name="Kohler A."/>
            <person name="Kuo A."/>
            <person name="Nagy L.G."/>
            <person name="Floudas D."/>
            <person name="Copeland A."/>
            <person name="Barry K.W."/>
            <person name="Cichocki N."/>
            <person name="Veneault-Fourrey C."/>
            <person name="LaButti K."/>
            <person name="Lindquist E.A."/>
            <person name="Lipzen A."/>
            <person name="Lundell T."/>
            <person name="Morin E."/>
            <person name="Murat C."/>
            <person name="Riley R."/>
            <person name="Ohm R."/>
            <person name="Sun H."/>
            <person name="Tunlid A."/>
            <person name="Henrissat B."/>
            <person name="Grigoriev I.V."/>
            <person name="Hibbett D.S."/>
            <person name="Martin F."/>
        </authorList>
    </citation>
    <scope>NUCLEOTIDE SEQUENCE [LARGE SCALE GENOMIC DNA]</scope>
    <source>
        <strain evidence="2">Marx 270</strain>
    </source>
</reference>
<dbReference type="HOGENOM" id="CLU_2741034_0_0_1"/>
<organism evidence="1 2">
    <name type="scientific">Pisolithus tinctorius Marx 270</name>
    <dbReference type="NCBI Taxonomy" id="870435"/>
    <lineage>
        <taxon>Eukaryota</taxon>
        <taxon>Fungi</taxon>
        <taxon>Dikarya</taxon>
        <taxon>Basidiomycota</taxon>
        <taxon>Agaricomycotina</taxon>
        <taxon>Agaricomycetes</taxon>
        <taxon>Agaricomycetidae</taxon>
        <taxon>Boletales</taxon>
        <taxon>Sclerodermatineae</taxon>
        <taxon>Pisolithaceae</taxon>
        <taxon>Pisolithus</taxon>
    </lineage>
</organism>
<dbReference type="AlphaFoldDB" id="A0A0C3P7N0"/>
<protein>
    <submittedName>
        <fullName evidence="1">Uncharacterized protein</fullName>
    </submittedName>
</protein>
<evidence type="ECO:0000313" key="2">
    <source>
        <dbReference type="Proteomes" id="UP000054217"/>
    </source>
</evidence>
<gene>
    <name evidence="1" type="ORF">M404DRAFT_996256</name>
</gene>